<sequence>MTARRNSIEVFDAKHAVDLATAQTYSENVFFFVPNIIGYTRIVTAAAALHFMTYHPKYCTVLYCVSCLLDAVDGHAARALGQTSKFGAVLDMVTDRCTTSGLLVYLASAYPTKALLFQFLIALDFSSHYMHMYSSLVTGARSHKVVTSDVSRILWLYYNDSRTLFAVCAGNELCYVALYLMKWDHTPLATYVGAALSHQPSNIVECVWQLILTCTIAEVLLYVTLPVCILKNIINVVQLWKASKILVGVDLAERAQKRRLEQRAAQTKSN</sequence>
<dbReference type="EMBL" id="KV426049">
    <property type="protein sequence ID" value="KZV90399.1"/>
    <property type="molecule type" value="Genomic_DNA"/>
</dbReference>
<protein>
    <recommendedName>
        <fullName evidence="5">CDP-diacylglycerol--inositol 3-phosphatidyltransferase</fullName>
        <ecNumber evidence="5">2.7.8.11</ecNumber>
    </recommendedName>
</protein>
<evidence type="ECO:0000256" key="16">
    <source>
        <dbReference type="ARBA" id="ARBA00023264"/>
    </source>
</evidence>
<keyword evidence="20" id="KW-1185">Reference proteome</keyword>
<evidence type="ECO:0000256" key="9">
    <source>
        <dbReference type="ARBA" id="ARBA00022723"/>
    </source>
</evidence>
<comment type="cofactor">
    <cofactor evidence="1">
        <name>Mn(2+)</name>
        <dbReference type="ChEBI" id="CHEBI:29035"/>
    </cofactor>
</comment>
<keyword evidence="9" id="KW-0479">Metal-binding</keyword>
<dbReference type="Gene3D" id="1.20.120.1760">
    <property type="match status" value="1"/>
</dbReference>
<evidence type="ECO:0000313" key="18">
    <source>
        <dbReference type="EMBL" id="KZV86562.1"/>
    </source>
</evidence>
<evidence type="ECO:0000256" key="10">
    <source>
        <dbReference type="ARBA" id="ARBA00022842"/>
    </source>
</evidence>
<keyword evidence="11" id="KW-1133">Transmembrane helix</keyword>
<keyword evidence="7 17" id="KW-0808">Transferase</keyword>
<evidence type="ECO:0000256" key="12">
    <source>
        <dbReference type="ARBA" id="ARBA00023098"/>
    </source>
</evidence>
<dbReference type="Pfam" id="PF01066">
    <property type="entry name" value="CDP-OH_P_transf"/>
    <property type="match status" value="1"/>
</dbReference>
<name>A0A165EC02_EXIGL</name>
<keyword evidence="13" id="KW-0472">Membrane</keyword>
<keyword evidence="16" id="KW-1208">Phospholipid metabolism</keyword>
<organism evidence="18 20">
    <name type="scientific">Exidia glandulosa HHB12029</name>
    <dbReference type="NCBI Taxonomy" id="1314781"/>
    <lineage>
        <taxon>Eukaryota</taxon>
        <taxon>Fungi</taxon>
        <taxon>Dikarya</taxon>
        <taxon>Basidiomycota</taxon>
        <taxon>Agaricomycotina</taxon>
        <taxon>Agaricomycetes</taxon>
        <taxon>Auriculariales</taxon>
        <taxon>Exidiaceae</taxon>
        <taxon>Exidia</taxon>
    </lineage>
</organism>
<dbReference type="Proteomes" id="UP000077266">
    <property type="component" value="Unassembled WGS sequence"/>
</dbReference>
<accession>A0A165EC02</accession>
<evidence type="ECO:0000313" key="19">
    <source>
        <dbReference type="EMBL" id="KZV90399.1"/>
    </source>
</evidence>
<dbReference type="GO" id="GO:0016020">
    <property type="term" value="C:membrane"/>
    <property type="evidence" value="ECO:0007669"/>
    <property type="project" value="UniProtKB-SubCell"/>
</dbReference>
<evidence type="ECO:0000256" key="4">
    <source>
        <dbReference type="ARBA" id="ARBA00010441"/>
    </source>
</evidence>
<dbReference type="PROSITE" id="PS00379">
    <property type="entry name" value="CDP_ALCOHOL_P_TRANSF"/>
    <property type="match status" value="1"/>
</dbReference>
<dbReference type="InterPro" id="IPR000462">
    <property type="entry name" value="CDP-OH_P_trans"/>
</dbReference>
<keyword evidence="10" id="KW-0460">Magnesium</keyword>
<evidence type="ECO:0000256" key="2">
    <source>
        <dbReference type="ARBA" id="ARBA00001946"/>
    </source>
</evidence>
<dbReference type="EMBL" id="KV426152">
    <property type="protein sequence ID" value="KZV86562.1"/>
    <property type="molecule type" value="Genomic_DNA"/>
</dbReference>
<evidence type="ECO:0000256" key="13">
    <source>
        <dbReference type="ARBA" id="ARBA00023136"/>
    </source>
</evidence>
<evidence type="ECO:0000256" key="7">
    <source>
        <dbReference type="ARBA" id="ARBA00022679"/>
    </source>
</evidence>
<keyword evidence="8" id="KW-0812">Transmembrane</keyword>
<proteinExistence type="inferred from homology"/>
<dbReference type="InterPro" id="IPR048254">
    <property type="entry name" value="CDP_ALCOHOL_P_TRANSF_CS"/>
</dbReference>
<gene>
    <name evidence="19" type="ORF">EXIGLDRAFT_649256</name>
    <name evidence="18" type="ORF">EXIGLDRAFT_752756</name>
</gene>
<dbReference type="GO" id="GO:0003881">
    <property type="term" value="F:CDP-diacylglycerol-inositol 3-phosphatidyltransferase activity"/>
    <property type="evidence" value="ECO:0007669"/>
    <property type="project" value="UniProtKB-EC"/>
</dbReference>
<dbReference type="OrthoDB" id="10251079at2759"/>
<dbReference type="PANTHER" id="PTHR15362">
    <property type="entry name" value="PHOSPHATIDYLINOSITOL SYNTHASE"/>
    <property type="match status" value="1"/>
</dbReference>
<evidence type="ECO:0000256" key="3">
    <source>
        <dbReference type="ARBA" id="ARBA00004141"/>
    </source>
</evidence>
<keyword evidence="15" id="KW-0464">Manganese</keyword>
<evidence type="ECO:0000256" key="14">
    <source>
        <dbReference type="ARBA" id="ARBA00023209"/>
    </source>
</evidence>
<dbReference type="STRING" id="1314781.A0A165EC02"/>
<dbReference type="FunFam" id="1.20.120.1760:FF:000003">
    <property type="entry name" value="CDP-diacylglycerol--inositol 3-phosphatidyltransferase"/>
    <property type="match status" value="1"/>
</dbReference>
<comment type="subcellular location">
    <subcellularLocation>
        <location evidence="3">Membrane</location>
        <topology evidence="3">Multi-pass membrane protein</topology>
    </subcellularLocation>
</comment>
<comment type="cofactor">
    <cofactor evidence="2">
        <name>Mg(2+)</name>
        <dbReference type="ChEBI" id="CHEBI:18420"/>
    </cofactor>
</comment>
<evidence type="ECO:0000256" key="1">
    <source>
        <dbReference type="ARBA" id="ARBA00001936"/>
    </source>
</evidence>
<dbReference type="EC" id="2.7.8.11" evidence="5"/>
<dbReference type="GO" id="GO:0046872">
    <property type="term" value="F:metal ion binding"/>
    <property type="evidence" value="ECO:0007669"/>
    <property type="project" value="UniProtKB-KW"/>
</dbReference>
<evidence type="ECO:0000256" key="5">
    <source>
        <dbReference type="ARBA" id="ARBA00013212"/>
    </source>
</evidence>
<dbReference type="AlphaFoldDB" id="A0A165EC02"/>
<reference evidence="18 20" key="1">
    <citation type="journal article" date="2016" name="Mol. Biol. Evol.">
        <title>Comparative Genomics of Early-Diverging Mushroom-Forming Fungi Provides Insights into the Origins of Lignocellulose Decay Capabilities.</title>
        <authorList>
            <person name="Nagy L.G."/>
            <person name="Riley R."/>
            <person name="Tritt A."/>
            <person name="Adam C."/>
            <person name="Daum C."/>
            <person name="Floudas D."/>
            <person name="Sun H."/>
            <person name="Yadav J.S."/>
            <person name="Pangilinan J."/>
            <person name="Larsson K.H."/>
            <person name="Matsuura K."/>
            <person name="Barry K."/>
            <person name="Labutti K."/>
            <person name="Kuo R."/>
            <person name="Ohm R.A."/>
            <person name="Bhattacharya S.S."/>
            <person name="Shirouzu T."/>
            <person name="Yoshinaga Y."/>
            <person name="Martin F.M."/>
            <person name="Grigoriev I.V."/>
            <person name="Hibbett D.S."/>
        </authorList>
    </citation>
    <scope>NUCLEOTIDE SEQUENCE [LARGE SCALE GENOMIC DNA]</scope>
    <source>
        <strain evidence="18 20">HHB12029</strain>
    </source>
</reference>
<keyword evidence="14" id="KW-0594">Phospholipid biosynthesis</keyword>
<dbReference type="FunCoup" id="A0A165EC02">
    <property type="interactions" value="607"/>
</dbReference>
<dbReference type="PANTHER" id="PTHR15362:SF4">
    <property type="entry name" value="CDP-DIACYLGLYCEROL--INOSITOL 3-PHOSPHATIDYLTRANSFERASE"/>
    <property type="match status" value="1"/>
</dbReference>
<dbReference type="GO" id="GO:0005794">
    <property type="term" value="C:Golgi apparatus"/>
    <property type="evidence" value="ECO:0007669"/>
    <property type="project" value="TreeGrafter"/>
</dbReference>
<evidence type="ECO:0000256" key="11">
    <source>
        <dbReference type="ARBA" id="ARBA00022989"/>
    </source>
</evidence>
<comment type="similarity">
    <text evidence="4 17">Belongs to the CDP-alcohol phosphatidyltransferase class-I family.</text>
</comment>
<evidence type="ECO:0000256" key="8">
    <source>
        <dbReference type="ARBA" id="ARBA00022692"/>
    </source>
</evidence>
<dbReference type="GO" id="GO:0006661">
    <property type="term" value="P:phosphatidylinositol biosynthetic process"/>
    <property type="evidence" value="ECO:0007669"/>
    <property type="project" value="TreeGrafter"/>
</dbReference>
<dbReference type="InterPro" id="IPR014387">
    <property type="entry name" value="CDP_diag_ino_3_P_euk"/>
</dbReference>
<keyword evidence="12" id="KW-0443">Lipid metabolism</keyword>
<dbReference type="InterPro" id="IPR043130">
    <property type="entry name" value="CDP-OH_PTrfase_TM_dom"/>
</dbReference>
<evidence type="ECO:0000313" key="20">
    <source>
        <dbReference type="Proteomes" id="UP000077266"/>
    </source>
</evidence>
<keyword evidence="6" id="KW-0444">Lipid biosynthesis</keyword>
<evidence type="ECO:0000256" key="6">
    <source>
        <dbReference type="ARBA" id="ARBA00022516"/>
    </source>
</evidence>
<evidence type="ECO:0000256" key="17">
    <source>
        <dbReference type="RuleBase" id="RU003750"/>
    </source>
</evidence>
<evidence type="ECO:0000256" key="15">
    <source>
        <dbReference type="ARBA" id="ARBA00023211"/>
    </source>
</evidence>
<dbReference type="PIRSF" id="PIRSF000848">
    <property type="entry name" value="CDP_diag_ino_3_P"/>
    <property type="match status" value="1"/>
</dbReference>